<reference evidence="12 13" key="1">
    <citation type="submission" date="2019-07" db="EMBL/GenBank/DDBJ databases">
        <title>Chromosome genome assembly for large yellow croaker.</title>
        <authorList>
            <person name="Xiao S."/>
        </authorList>
    </citation>
    <scope>NUCLEOTIDE SEQUENCE [LARGE SCALE GENOMIC DNA]</scope>
    <source>
        <strain evidence="12">JMULYC20181020</strain>
        <tissue evidence="12">Muscle</tissue>
    </source>
</reference>
<sequence>MLWLVVLVVSKVKVKQGTKSVKLPFKTKVQQLDNITVEWNRPEPMKVHVHQNNGVEQDYFYCDRTSMKEEPLKTGDLSLTLKNLCYRDSGTYICTVHRDGEILAQKVVRLQVKGRYCRYRSEVTGGEDQPDKQAGYFRDRTWMYRDPLESKDLSLIIDNPGYRDRGIYVCTVYRDGVILIQKEVLCRVKGTDGGVNMRLMTCVTDQH</sequence>
<dbReference type="GO" id="GO:0007166">
    <property type="term" value="P:cell surface receptor signaling pathway"/>
    <property type="evidence" value="ECO:0007669"/>
    <property type="project" value="TreeGrafter"/>
</dbReference>
<evidence type="ECO:0000259" key="11">
    <source>
        <dbReference type="SMART" id="SM00409"/>
    </source>
</evidence>
<dbReference type="GO" id="GO:0042102">
    <property type="term" value="P:positive regulation of T cell proliferation"/>
    <property type="evidence" value="ECO:0007669"/>
    <property type="project" value="TreeGrafter"/>
</dbReference>
<dbReference type="InterPro" id="IPR013106">
    <property type="entry name" value="Ig_V-set"/>
</dbReference>
<keyword evidence="5" id="KW-1133">Transmembrane helix</keyword>
<dbReference type="GO" id="GO:0009897">
    <property type="term" value="C:external side of plasma membrane"/>
    <property type="evidence" value="ECO:0007669"/>
    <property type="project" value="TreeGrafter"/>
</dbReference>
<evidence type="ECO:0000256" key="9">
    <source>
        <dbReference type="ARBA" id="ARBA00023180"/>
    </source>
</evidence>
<organism evidence="12 13">
    <name type="scientific">Larimichthys crocea</name>
    <name type="common">Large yellow croaker</name>
    <name type="synonym">Pseudosciaena crocea</name>
    <dbReference type="NCBI Taxonomy" id="215358"/>
    <lineage>
        <taxon>Eukaryota</taxon>
        <taxon>Metazoa</taxon>
        <taxon>Chordata</taxon>
        <taxon>Craniata</taxon>
        <taxon>Vertebrata</taxon>
        <taxon>Euteleostomi</taxon>
        <taxon>Actinopterygii</taxon>
        <taxon>Neopterygii</taxon>
        <taxon>Teleostei</taxon>
        <taxon>Neoteleostei</taxon>
        <taxon>Acanthomorphata</taxon>
        <taxon>Eupercaria</taxon>
        <taxon>Sciaenidae</taxon>
        <taxon>Larimichthys</taxon>
    </lineage>
</organism>
<dbReference type="Pfam" id="PF07686">
    <property type="entry name" value="V-set"/>
    <property type="match status" value="1"/>
</dbReference>
<feature type="domain" description="Immunoglobulin" evidence="11">
    <location>
        <begin position="10"/>
        <end position="113"/>
    </location>
</feature>
<dbReference type="InterPro" id="IPR051713">
    <property type="entry name" value="T-cell_Activation_Regulation"/>
</dbReference>
<evidence type="ECO:0000256" key="2">
    <source>
        <dbReference type="ARBA" id="ARBA00022475"/>
    </source>
</evidence>
<keyword evidence="7" id="KW-1015">Disulfide bond</keyword>
<dbReference type="InterPro" id="IPR003599">
    <property type="entry name" value="Ig_sub"/>
</dbReference>
<evidence type="ECO:0000256" key="10">
    <source>
        <dbReference type="ARBA" id="ARBA00023319"/>
    </source>
</evidence>
<evidence type="ECO:0000313" key="13">
    <source>
        <dbReference type="Proteomes" id="UP000424527"/>
    </source>
</evidence>
<keyword evidence="10" id="KW-0393">Immunoglobulin domain</keyword>
<evidence type="ECO:0000256" key="8">
    <source>
        <dbReference type="ARBA" id="ARBA00023170"/>
    </source>
</evidence>
<keyword evidence="2" id="KW-1003">Cell membrane</keyword>
<dbReference type="GO" id="GO:0006955">
    <property type="term" value="P:immune response"/>
    <property type="evidence" value="ECO:0007669"/>
    <property type="project" value="TreeGrafter"/>
</dbReference>
<accession>A0A6G0IG76</accession>
<evidence type="ECO:0000256" key="6">
    <source>
        <dbReference type="ARBA" id="ARBA00023136"/>
    </source>
</evidence>
<gene>
    <name evidence="12" type="ORF">D5F01_LYC12108</name>
</gene>
<keyword evidence="6" id="KW-0472">Membrane</keyword>
<comment type="subcellular location">
    <subcellularLocation>
        <location evidence="1">Cell membrane</location>
        <topology evidence="1">Single-pass type I membrane protein</topology>
    </subcellularLocation>
</comment>
<keyword evidence="9" id="KW-0325">Glycoprotein</keyword>
<evidence type="ECO:0000256" key="1">
    <source>
        <dbReference type="ARBA" id="ARBA00004251"/>
    </source>
</evidence>
<dbReference type="EMBL" id="REGW02000011">
    <property type="protein sequence ID" value="KAE8290384.1"/>
    <property type="molecule type" value="Genomic_DNA"/>
</dbReference>
<evidence type="ECO:0000256" key="3">
    <source>
        <dbReference type="ARBA" id="ARBA00022692"/>
    </source>
</evidence>
<keyword evidence="13" id="KW-1185">Reference proteome</keyword>
<keyword evidence="8" id="KW-0675">Receptor</keyword>
<dbReference type="SUPFAM" id="SSF48726">
    <property type="entry name" value="Immunoglobulin"/>
    <property type="match status" value="2"/>
</dbReference>
<keyword evidence="3" id="KW-0812">Transmembrane</keyword>
<dbReference type="GO" id="GO:0071222">
    <property type="term" value="P:cellular response to lipopolysaccharide"/>
    <property type="evidence" value="ECO:0007669"/>
    <property type="project" value="TreeGrafter"/>
</dbReference>
<dbReference type="SMART" id="SM00409">
    <property type="entry name" value="IG"/>
    <property type="match status" value="2"/>
</dbReference>
<keyword evidence="4" id="KW-0732">Signal</keyword>
<protein>
    <recommendedName>
        <fullName evidence="11">Immunoglobulin domain-containing protein</fullName>
    </recommendedName>
</protein>
<dbReference type="AlphaFoldDB" id="A0A6G0IG76"/>
<evidence type="ECO:0000256" key="4">
    <source>
        <dbReference type="ARBA" id="ARBA00022729"/>
    </source>
</evidence>
<dbReference type="InterPro" id="IPR036179">
    <property type="entry name" value="Ig-like_dom_sf"/>
</dbReference>
<dbReference type="Gene3D" id="2.60.40.10">
    <property type="entry name" value="Immunoglobulins"/>
    <property type="match status" value="2"/>
</dbReference>
<dbReference type="InterPro" id="IPR013783">
    <property type="entry name" value="Ig-like_fold"/>
</dbReference>
<dbReference type="GO" id="GO:0031295">
    <property type="term" value="P:T cell costimulation"/>
    <property type="evidence" value="ECO:0007669"/>
    <property type="project" value="TreeGrafter"/>
</dbReference>
<comment type="caution">
    <text evidence="12">The sequence shown here is derived from an EMBL/GenBank/DDBJ whole genome shotgun (WGS) entry which is preliminary data.</text>
</comment>
<dbReference type="PANTHER" id="PTHR25466">
    <property type="entry name" value="T-LYMPHOCYTE ACTIVATION ANTIGEN"/>
    <property type="match status" value="1"/>
</dbReference>
<evidence type="ECO:0000313" key="12">
    <source>
        <dbReference type="EMBL" id="KAE8290384.1"/>
    </source>
</evidence>
<name>A0A6G0IG76_LARCR</name>
<dbReference type="GO" id="GO:0042130">
    <property type="term" value="P:negative regulation of T cell proliferation"/>
    <property type="evidence" value="ECO:0007669"/>
    <property type="project" value="TreeGrafter"/>
</dbReference>
<dbReference type="PANTHER" id="PTHR25466:SF14">
    <property type="entry name" value="BUTYROPHILIN SUBFAMILY 2 MEMBER A2-LIKE-RELATED"/>
    <property type="match status" value="1"/>
</dbReference>
<evidence type="ECO:0000256" key="5">
    <source>
        <dbReference type="ARBA" id="ARBA00022989"/>
    </source>
</evidence>
<evidence type="ECO:0000256" key="7">
    <source>
        <dbReference type="ARBA" id="ARBA00023157"/>
    </source>
</evidence>
<dbReference type="Proteomes" id="UP000424527">
    <property type="component" value="Unassembled WGS sequence"/>
</dbReference>
<feature type="domain" description="Immunoglobulin" evidence="11">
    <location>
        <begin position="118"/>
        <end position="189"/>
    </location>
</feature>
<proteinExistence type="predicted"/>